<reference evidence="2 3" key="1">
    <citation type="submission" date="2016-10" db="EMBL/GenBank/DDBJ databases">
        <authorList>
            <person name="de Groot N.N."/>
        </authorList>
    </citation>
    <scope>NUCLEOTIDE SEQUENCE [LARGE SCALE GENOMIC DNA]</scope>
    <source>
        <strain evidence="2 3">KHGC13</strain>
    </source>
</reference>
<keyword evidence="1" id="KW-0812">Transmembrane</keyword>
<sequence length="303" mass="33742">MGDQKRKRNFAILLFVFYIVSTFATPVIGLLVCVPLALLWLNARAVMSPKYGLELSLDLAPHAEKNQTVTLTINARYTCRPAVVNLRTEVSLRNTLTDENMRIPVNFRVKGPGTTKYRLKLSEENCGKVQAGIDGCTLKGLLFRSERDVSAAASAEMTVAPDPVLREMPRSVEGMAGKKVLVVLDNVSADHLSFVPRGKARLTEQFLAVAGALEAGGADVYLAWFDRREGSFCVQSGRTEEDRRNVRDQIFDTGFPEEDPGCIYSLTARASSMNFDYFYVANPVGVWQHMEELRRLGPVERMN</sequence>
<accession>A0A1I7GSH4</accession>
<keyword evidence="1" id="KW-0472">Membrane</keyword>
<dbReference type="Proteomes" id="UP000198817">
    <property type="component" value="Unassembled WGS sequence"/>
</dbReference>
<evidence type="ECO:0000313" key="3">
    <source>
        <dbReference type="Proteomes" id="UP000198817"/>
    </source>
</evidence>
<evidence type="ECO:0000313" key="2">
    <source>
        <dbReference type="EMBL" id="SFU51369.1"/>
    </source>
</evidence>
<name>A0A1I7GSH4_9FIRM</name>
<keyword evidence="1" id="KW-1133">Transmembrane helix</keyword>
<dbReference type="STRING" id="155865.SAMN05216515_1106"/>
<dbReference type="AlphaFoldDB" id="A0A1I7GSH4"/>
<feature type="transmembrane region" description="Helical" evidence="1">
    <location>
        <begin position="12"/>
        <end position="41"/>
    </location>
</feature>
<keyword evidence="3" id="KW-1185">Reference proteome</keyword>
<dbReference type="EMBL" id="FPBT01000009">
    <property type="protein sequence ID" value="SFU51369.1"/>
    <property type="molecule type" value="Genomic_DNA"/>
</dbReference>
<dbReference type="RefSeq" id="WP_090470962.1">
    <property type="nucleotide sequence ID" value="NZ_FOWF01000010.1"/>
</dbReference>
<protein>
    <submittedName>
        <fullName evidence="2">Uncharacterized protein</fullName>
    </submittedName>
</protein>
<proteinExistence type="predicted"/>
<gene>
    <name evidence="2" type="ORF">SAMN05216508_1096</name>
</gene>
<evidence type="ECO:0000256" key="1">
    <source>
        <dbReference type="SAM" id="Phobius"/>
    </source>
</evidence>
<organism evidence="2 3">
    <name type="scientific">Eubacterium pyruvativorans</name>
    <dbReference type="NCBI Taxonomy" id="155865"/>
    <lineage>
        <taxon>Bacteria</taxon>
        <taxon>Bacillati</taxon>
        <taxon>Bacillota</taxon>
        <taxon>Clostridia</taxon>
        <taxon>Eubacteriales</taxon>
        <taxon>Eubacteriaceae</taxon>
        <taxon>Eubacterium</taxon>
    </lineage>
</organism>